<organism evidence="3 4">
    <name type="scientific">Octadecabacter arcticus 238</name>
    <dbReference type="NCBI Taxonomy" id="391616"/>
    <lineage>
        <taxon>Bacteria</taxon>
        <taxon>Pseudomonadati</taxon>
        <taxon>Pseudomonadota</taxon>
        <taxon>Alphaproteobacteria</taxon>
        <taxon>Rhodobacterales</taxon>
        <taxon>Roseobacteraceae</taxon>
        <taxon>Octadecabacter</taxon>
    </lineage>
</organism>
<dbReference type="EMBL" id="CP003742">
    <property type="protein sequence ID" value="AGI71916.1"/>
    <property type="molecule type" value="Genomic_DNA"/>
</dbReference>
<dbReference type="RefSeq" id="WP_015495055.1">
    <property type="nucleotide sequence ID" value="NC_020908.1"/>
</dbReference>
<reference evidence="3 4" key="1">
    <citation type="journal article" date="2013" name="PLoS ONE">
        <title>Poles Apart: Arctic and Antarctic Octadecabacter strains Share High Genome Plasticity and a New Type of Xanthorhodopsin.</title>
        <authorList>
            <person name="Vollmers J."/>
            <person name="Voget S."/>
            <person name="Dietrich S."/>
            <person name="Gollnow K."/>
            <person name="Smits M."/>
            <person name="Meyer K."/>
            <person name="Brinkhoff T."/>
            <person name="Simon M."/>
            <person name="Daniel R."/>
        </authorList>
    </citation>
    <scope>NUCLEOTIDE SEQUENCE [LARGE SCALE GENOMIC DNA]</scope>
    <source>
        <strain evidence="3 4">238</strain>
    </source>
</reference>
<evidence type="ECO:0000259" key="2">
    <source>
        <dbReference type="Pfam" id="PF13166"/>
    </source>
</evidence>
<dbReference type="OrthoDB" id="9789562at2"/>
<keyword evidence="1" id="KW-0175">Coiled coil</keyword>
<dbReference type="HOGENOM" id="CLU_849491_0_0_5"/>
<accession>M9RND6</accession>
<keyword evidence="4" id="KW-1185">Reference proteome</keyword>
<feature type="domain" description="Protein CR006 P-loop" evidence="2">
    <location>
        <begin position="31"/>
        <end position="315"/>
    </location>
</feature>
<evidence type="ECO:0000313" key="3">
    <source>
        <dbReference type="EMBL" id="AGI71916.1"/>
    </source>
</evidence>
<evidence type="ECO:0000256" key="1">
    <source>
        <dbReference type="SAM" id="Coils"/>
    </source>
</evidence>
<sequence>MSTPKQVRSKLHLKASYIGPIMSLDSDLSEERQNLIFATNGTGKSFLSRTFRLLDQFRDDQQSIQASDIVSEEGTVGTFRILEGAANLAEVNLDTSGGSSLNISPDHLFHVFSADYVESELKRKSYHELDGTTTHEIILGKPNAELIEKQDELEKKQADYRLQLADLRKQFETDKEVVKKSFAITASLGEFRSLDLLKVIASEAEESDDIATLKAQYEKIKSLPEGAKVDVQAEASNCFLNPSKMVAGLQQTVTPARIDEKVKQKILADPDFFKVGIEKLSDDPALCHFCTQELQTTALAAIAVYREYFGDEEASLQGLDSNIKCNG</sequence>
<protein>
    <recommendedName>
        <fullName evidence="2">Protein CR006 P-loop domain-containing protein</fullName>
    </recommendedName>
</protein>
<feature type="coiled-coil region" evidence="1">
    <location>
        <begin position="143"/>
        <end position="170"/>
    </location>
</feature>
<evidence type="ECO:0000313" key="4">
    <source>
        <dbReference type="Proteomes" id="UP000004688"/>
    </source>
</evidence>
<dbReference type="Proteomes" id="UP000004688">
    <property type="component" value="Chromosome"/>
</dbReference>
<name>M9RND6_9RHOB</name>
<dbReference type="Pfam" id="PF13166">
    <property type="entry name" value="AAA_13"/>
    <property type="match status" value="1"/>
</dbReference>
<dbReference type="InterPro" id="IPR026866">
    <property type="entry name" value="CR006_AAA"/>
</dbReference>
<dbReference type="AlphaFoldDB" id="M9RND6"/>
<gene>
    <name evidence="3" type="ORF">OA238_c18050</name>
</gene>
<proteinExistence type="predicted"/>
<dbReference type="KEGG" id="oar:OA238_c18050"/>